<keyword evidence="2" id="KW-1133">Transmembrane helix</keyword>
<accession>A0A0V0J2V6</accession>
<keyword evidence="3" id="KW-0675">Receptor</keyword>
<reference evidence="3" key="1">
    <citation type="journal article" date="2016" name="Sci. Rep.">
        <title>The chemosensory receptors of codling moth Cydia pomonella-expression in larvae and adults.</title>
        <authorList>
            <person name="Walker W.B.III."/>
            <person name="Gonzalez F."/>
            <person name="Garczynski S.F."/>
            <person name="Witzgall P."/>
        </authorList>
    </citation>
    <scope>NUCLEOTIDE SEQUENCE</scope>
</reference>
<feature type="coiled-coil region" evidence="1">
    <location>
        <begin position="196"/>
        <end position="223"/>
    </location>
</feature>
<organism evidence="3">
    <name type="scientific">Cydia pomonella</name>
    <name type="common">Codling moth</name>
    <dbReference type="NCBI Taxonomy" id="82600"/>
    <lineage>
        <taxon>Eukaryota</taxon>
        <taxon>Metazoa</taxon>
        <taxon>Ecdysozoa</taxon>
        <taxon>Arthropoda</taxon>
        <taxon>Hexapoda</taxon>
        <taxon>Insecta</taxon>
        <taxon>Pterygota</taxon>
        <taxon>Neoptera</taxon>
        <taxon>Endopterygota</taxon>
        <taxon>Lepidoptera</taxon>
        <taxon>Glossata</taxon>
        <taxon>Ditrysia</taxon>
        <taxon>Tortricoidea</taxon>
        <taxon>Tortricidae</taxon>
        <taxon>Olethreutinae</taxon>
        <taxon>Grapholitini</taxon>
        <taxon>Cydia</taxon>
    </lineage>
</organism>
<dbReference type="AlphaFoldDB" id="A0A0V0J2V6"/>
<feature type="non-terminal residue" evidence="3">
    <location>
        <position position="1"/>
    </location>
</feature>
<dbReference type="EMBL" id="GDKB01000010">
    <property type="protein sequence ID" value="JAP38486.1"/>
    <property type="molecule type" value="Transcribed_RNA"/>
</dbReference>
<keyword evidence="1" id="KW-0175">Coiled coil</keyword>
<keyword evidence="2" id="KW-0472">Membrane</keyword>
<sequence length="228" mass="26638">VNYKNRDVEALLKQQMKRFRIQLALSISIVNSITLMYFIEQYKSGKFSEMISTLIVIVFDLTLEYRFYFENIVFFVLIDILVELLKYLNQSILSSIEKLNKDDIDEVGDTGRIANELEVWSEIIRLLAIACHRLQVCFGGQVLLSFFTTILYYIMYFYQGILYSIKQELLWDSSISSVIMALSMYIAMKFVIVWSGQRAQNEAETLEANLTKLQTLLVKKRNLSRVLK</sequence>
<feature type="transmembrane region" description="Helical" evidence="2">
    <location>
        <begin position="21"/>
        <end position="39"/>
    </location>
</feature>
<keyword evidence="2" id="KW-0812">Transmembrane</keyword>
<gene>
    <name evidence="3" type="primary">GR</name>
</gene>
<evidence type="ECO:0000256" key="2">
    <source>
        <dbReference type="SAM" id="Phobius"/>
    </source>
</evidence>
<name>A0A0V0J2V6_CYDPO</name>
<feature type="transmembrane region" description="Helical" evidence="2">
    <location>
        <begin position="175"/>
        <end position="194"/>
    </location>
</feature>
<feature type="transmembrane region" description="Helical" evidence="2">
    <location>
        <begin position="134"/>
        <end position="155"/>
    </location>
</feature>
<proteinExistence type="predicted"/>
<protein>
    <submittedName>
        <fullName evidence="3">Putative gustatory receptor GR55</fullName>
    </submittedName>
</protein>
<evidence type="ECO:0000313" key="3">
    <source>
        <dbReference type="EMBL" id="JAP38486.1"/>
    </source>
</evidence>
<evidence type="ECO:0000256" key="1">
    <source>
        <dbReference type="SAM" id="Coils"/>
    </source>
</evidence>